<dbReference type="GO" id="GO:0003676">
    <property type="term" value="F:nucleic acid binding"/>
    <property type="evidence" value="ECO:0007669"/>
    <property type="project" value="InterPro"/>
</dbReference>
<dbReference type="PANTHER" id="PTHR11439:SF483">
    <property type="entry name" value="PEPTIDE SYNTHASE GLIP-LIKE, PUTATIVE (AFU_ORTHOLOGUE AFUA_3G12920)-RELATED"/>
    <property type="match status" value="1"/>
</dbReference>
<proteinExistence type="predicted"/>
<dbReference type="Pfam" id="PF00098">
    <property type="entry name" value="zf-CCHC"/>
    <property type="match status" value="1"/>
</dbReference>
<dbReference type="InterPro" id="IPR057670">
    <property type="entry name" value="SH3_retrovirus"/>
</dbReference>
<organism evidence="3">
    <name type="scientific">Tanacetum cinerariifolium</name>
    <name type="common">Dalmatian daisy</name>
    <name type="synonym">Chrysanthemum cinerariifolium</name>
    <dbReference type="NCBI Taxonomy" id="118510"/>
    <lineage>
        <taxon>Eukaryota</taxon>
        <taxon>Viridiplantae</taxon>
        <taxon>Streptophyta</taxon>
        <taxon>Embryophyta</taxon>
        <taxon>Tracheophyta</taxon>
        <taxon>Spermatophyta</taxon>
        <taxon>Magnoliopsida</taxon>
        <taxon>eudicotyledons</taxon>
        <taxon>Gunneridae</taxon>
        <taxon>Pentapetalae</taxon>
        <taxon>asterids</taxon>
        <taxon>campanulids</taxon>
        <taxon>Asterales</taxon>
        <taxon>Asteraceae</taxon>
        <taxon>Asteroideae</taxon>
        <taxon>Anthemideae</taxon>
        <taxon>Anthemidinae</taxon>
        <taxon>Tanacetum</taxon>
    </lineage>
</organism>
<dbReference type="InterPro" id="IPR036875">
    <property type="entry name" value="Znf_CCHC_sf"/>
</dbReference>
<gene>
    <name evidence="3" type="ORF">Tci_430360</name>
</gene>
<comment type="caution">
    <text evidence="3">The sequence shown here is derived from an EMBL/GenBank/DDBJ whole genome shotgun (WGS) entry which is preliminary data.</text>
</comment>
<reference evidence="3" key="1">
    <citation type="journal article" date="2019" name="Sci. Rep.">
        <title>Draft genome of Tanacetum cinerariifolium, the natural source of mosquito coil.</title>
        <authorList>
            <person name="Yamashiro T."/>
            <person name="Shiraishi A."/>
            <person name="Satake H."/>
            <person name="Nakayama K."/>
        </authorList>
    </citation>
    <scope>NUCLEOTIDE SEQUENCE</scope>
</reference>
<accession>A0A699HPJ9</accession>
<dbReference type="GO" id="GO:0008270">
    <property type="term" value="F:zinc ion binding"/>
    <property type="evidence" value="ECO:0007669"/>
    <property type="project" value="UniProtKB-KW"/>
</dbReference>
<dbReference type="InterPro" id="IPR012337">
    <property type="entry name" value="RNaseH-like_sf"/>
</dbReference>
<protein>
    <submittedName>
        <fullName evidence="3">Gag-Pol polyprotein</fullName>
    </submittedName>
</protein>
<dbReference type="PROSITE" id="PS50158">
    <property type="entry name" value="ZF_CCHC"/>
    <property type="match status" value="1"/>
</dbReference>
<keyword evidence="1" id="KW-0479">Metal-binding</keyword>
<evidence type="ECO:0000259" key="2">
    <source>
        <dbReference type="PROSITE" id="PS50158"/>
    </source>
</evidence>
<dbReference type="InterPro" id="IPR001878">
    <property type="entry name" value="Znf_CCHC"/>
</dbReference>
<dbReference type="Pfam" id="PF25597">
    <property type="entry name" value="SH3_retrovirus"/>
    <property type="match status" value="1"/>
</dbReference>
<dbReference type="SUPFAM" id="SSF57756">
    <property type="entry name" value="Retrovirus zinc finger-like domains"/>
    <property type="match status" value="1"/>
</dbReference>
<dbReference type="PANTHER" id="PTHR11439">
    <property type="entry name" value="GAG-POL-RELATED RETROTRANSPOSON"/>
    <property type="match status" value="1"/>
</dbReference>
<dbReference type="AlphaFoldDB" id="A0A699HPJ9"/>
<dbReference type="SUPFAM" id="SSF53098">
    <property type="entry name" value="Ribonuclease H-like"/>
    <property type="match status" value="1"/>
</dbReference>
<keyword evidence="1" id="KW-0862">Zinc</keyword>
<feature type="domain" description="CCHC-type" evidence="2">
    <location>
        <begin position="145"/>
        <end position="158"/>
    </location>
</feature>
<name>A0A699HPJ9_TANCI</name>
<keyword evidence="1" id="KW-0863">Zinc-finger</keyword>
<evidence type="ECO:0000256" key="1">
    <source>
        <dbReference type="PROSITE-ProRule" id="PRU00047"/>
    </source>
</evidence>
<dbReference type="CDD" id="cd09272">
    <property type="entry name" value="RNase_HI_RT_Ty1"/>
    <property type="match status" value="1"/>
</dbReference>
<sequence length="405" mass="46513">MAAEFEIEKLNRNNLSLWKLKMKAILTTKDKCLAVIDERPAEVTDDSKWDEMDTNAITNLHLVLANGVLSSIEEKKTTKDIWEHLARLYVARSLHNKNEETLRSSHDGIYFSDRAHYLVFDDVATVILEKENRHNNMEDKKKNFKCYKCGKPGHFKKDYWGLNTSYPQGNVASTSEDAWVELDSGKKIECLRTDNGGEYTDDEFDTICRQEEIKRKCLFLGYADGVKGYCLWDPTAYKVVISRDFFFMKDKIQDNKEGDSTIGETTSIQMENEIQSNDSFEVVPQHELRREDEDVSSTVCISSGKFNVRDDLYKTRYCTCSRSSDLDGSKSTTWYVFTLSSRTISCVLKQQSVVAMSTTEAEYVAATQANKEVVWLKMLLEELGQKQEKILHFVTIRVPCILQGI</sequence>
<evidence type="ECO:0000313" key="3">
    <source>
        <dbReference type="EMBL" id="GEY58386.1"/>
    </source>
</evidence>
<dbReference type="EMBL" id="BKCJ010191000">
    <property type="protein sequence ID" value="GEY58386.1"/>
    <property type="molecule type" value="Genomic_DNA"/>
</dbReference>